<evidence type="ECO:0000313" key="1">
    <source>
        <dbReference type="EMBL" id="EDX72526.1"/>
    </source>
</evidence>
<protein>
    <submittedName>
        <fullName evidence="1">Uncharacterized protein</fullName>
    </submittedName>
</protein>
<evidence type="ECO:0000313" key="2">
    <source>
        <dbReference type="Proteomes" id="UP000003835"/>
    </source>
</evidence>
<keyword evidence="2" id="KW-1185">Reference proteome</keyword>
<name>B4W063_9CYAN</name>
<proteinExistence type="predicted"/>
<dbReference type="AlphaFoldDB" id="B4W063"/>
<gene>
    <name evidence="1" type="ORF">MC7420_3598</name>
</gene>
<dbReference type="EMBL" id="DS989864">
    <property type="protein sequence ID" value="EDX72526.1"/>
    <property type="molecule type" value="Genomic_DNA"/>
</dbReference>
<reference evidence="1 2" key="1">
    <citation type="submission" date="2008-07" db="EMBL/GenBank/DDBJ databases">
        <authorList>
            <person name="Tandeau de Marsac N."/>
            <person name="Ferriera S."/>
            <person name="Johnson J."/>
            <person name="Kravitz S."/>
            <person name="Beeson K."/>
            <person name="Sutton G."/>
            <person name="Rogers Y.-H."/>
            <person name="Friedman R."/>
            <person name="Frazier M."/>
            <person name="Venter J.C."/>
        </authorList>
    </citation>
    <scope>NUCLEOTIDE SEQUENCE [LARGE SCALE GENOMIC DNA]</scope>
    <source>
        <strain evidence="1 2">PCC 7420</strain>
    </source>
</reference>
<accession>B4W063</accession>
<dbReference type="HOGENOM" id="CLU_2988819_0_0_3"/>
<sequence length="57" mass="6453">MQMPTGACQSKPKIFQLTMALSYAVRGQNLSFDHAECNGVQRSIWRDSSLRYCSVLQ</sequence>
<organism evidence="1 2">
    <name type="scientific">Coleofasciculus chthonoplastes PCC 7420</name>
    <dbReference type="NCBI Taxonomy" id="118168"/>
    <lineage>
        <taxon>Bacteria</taxon>
        <taxon>Bacillati</taxon>
        <taxon>Cyanobacteriota</taxon>
        <taxon>Cyanophyceae</taxon>
        <taxon>Coleofasciculales</taxon>
        <taxon>Coleofasciculaceae</taxon>
        <taxon>Coleofasciculus</taxon>
    </lineage>
</organism>
<dbReference type="Proteomes" id="UP000003835">
    <property type="component" value="Unassembled WGS sequence"/>
</dbReference>